<dbReference type="Gene3D" id="2.130.10.10">
    <property type="entry name" value="YVTN repeat-like/Quinoprotein amine dehydrogenase"/>
    <property type="match status" value="1"/>
</dbReference>
<evidence type="ECO:0000256" key="3">
    <source>
        <dbReference type="ARBA" id="ARBA00022617"/>
    </source>
</evidence>
<organism evidence="10 11">
    <name type="scientific">Spirosoma linguale (strain ATCC 33905 / DSM 74 / LMG 10896 / Claus 1)</name>
    <dbReference type="NCBI Taxonomy" id="504472"/>
    <lineage>
        <taxon>Bacteria</taxon>
        <taxon>Pseudomonadati</taxon>
        <taxon>Bacteroidota</taxon>
        <taxon>Cytophagia</taxon>
        <taxon>Cytophagales</taxon>
        <taxon>Cytophagaceae</taxon>
        <taxon>Spirosoma</taxon>
    </lineage>
</organism>
<dbReference type="GO" id="GO:0016491">
    <property type="term" value="F:oxidoreductase activity"/>
    <property type="evidence" value="ECO:0007669"/>
    <property type="project" value="UniProtKB-KW"/>
</dbReference>
<dbReference type="Pfam" id="PF01011">
    <property type="entry name" value="PQQ"/>
    <property type="match status" value="1"/>
</dbReference>
<dbReference type="RefSeq" id="WP_012927525.1">
    <property type="nucleotide sequence ID" value="NC_013730.1"/>
</dbReference>
<dbReference type="Pfam" id="PF13442">
    <property type="entry name" value="Cytochrome_CBB3"/>
    <property type="match status" value="1"/>
</dbReference>
<dbReference type="InterPro" id="IPR009056">
    <property type="entry name" value="Cyt_c-like_dom"/>
</dbReference>
<dbReference type="GO" id="GO:0046872">
    <property type="term" value="F:metal ion binding"/>
    <property type="evidence" value="ECO:0007669"/>
    <property type="project" value="UniProtKB-KW"/>
</dbReference>
<dbReference type="PANTHER" id="PTHR32303">
    <property type="entry name" value="QUINOPROTEIN ALCOHOL DEHYDROGENASE (CYTOCHROME C)"/>
    <property type="match status" value="1"/>
</dbReference>
<evidence type="ECO:0000259" key="9">
    <source>
        <dbReference type="PROSITE" id="PS51007"/>
    </source>
</evidence>
<dbReference type="GO" id="GO:0009055">
    <property type="term" value="F:electron transfer activity"/>
    <property type="evidence" value="ECO:0007669"/>
    <property type="project" value="InterPro"/>
</dbReference>
<dbReference type="Proteomes" id="UP000002028">
    <property type="component" value="Chromosome"/>
</dbReference>
<keyword evidence="5" id="KW-0732">Signal</keyword>
<proteinExistence type="inferred from homology"/>
<dbReference type="InterPro" id="IPR036909">
    <property type="entry name" value="Cyt_c-like_dom_sf"/>
</dbReference>
<keyword evidence="3 8" id="KW-0349">Heme</keyword>
<dbReference type="KEGG" id="sli:Slin_2985"/>
<protein>
    <submittedName>
        <fullName evidence="10">PQQ-dependent enzyme-like protein</fullName>
    </submittedName>
</protein>
<dbReference type="SUPFAM" id="SSF46626">
    <property type="entry name" value="Cytochrome c"/>
    <property type="match status" value="1"/>
</dbReference>
<name>D2QKH1_SPILD</name>
<accession>D2QKH1</accession>
<dbReference type="eggNOG" id="COG1520">
    <property type="taxonomic scope" value="Bacteria"/>
</dbReference>
<evidence type="ECO:0000256" key="1">
    <source>
        <dbReference type="ARBA" id="ARBA00001931"/>
    </source>
</evidence>
<sequence length="618" mass="65843">MNNTSIFFSVIASLITLFGYGQENSISIAVDSSPRAFSVTEATKVAGKTVFENSCKSCHTNVVDSKAPSVAMLGAMTPRAIFTALKSGKMQVQAQTLSDEQRREVAQWITNRPFVETKLPQDAFTPFSLPKTATVASGWGGNLAGTGFTQSTGITPQNVASLKVKWTFAFPDGTQIRSKPAVVGDWLIVGSQFGDVYAIHKQTGKIGWHFIGDAPIRGAIFVEKSGDKLRAYFADFTTNVYAIDVASGKLIWKKRAGQHPQSGNTGSVTAYENTLVVPLTSNEVTTSKDPNYTCCTSSGEVIALNATTGDLLWRHRVIPQEAQISGKKKNGQSFYGPSGAPVWSSPTIDTKRGLVYIGTGENYTDPPSTTSDAIQALDIKTGKLVWSYQATKSDTWNLACPGDPNCPDKVGPDLDFGMAPLLVKTKAGRDVLVVGQKSGVVHCLEPETGKVIWQTRIGKGGMLGGIHWGMATDGNYVYAANADNRLVLDKRDSTWKASPGLYALDLANGQVVWNESTPSCGEDKSCIQANSAAPLVVPGLVFAGTLAGAIRAHDARTGKVLWSFDTARDFDTSNGIHGKGGSIDGPSPVVSGKMLFVNSGYGIFGEKPGNVLIAFDVD</sequence>
<dbReference type="InterPro" id="IPR018391">
    <property type="entry name" value="PQQ_b-propeller_rpt"/>
</dbReference>
<dbReference type="InterPro" id="IPR011047">
    <property type="entry name" value="Quinoprotein_ADH-like_sf"/>
</dbReference>
<evidence type="ECO:0000313" key="10">
    <source>
        <dbReference type="EMBL" id="ADB38997.1"/>
    </source>
</evidence>
<evidence type="ECO:0000256" key="5">
    <source>
        <dbReference type="ARBA" id="ARBA00022729"/>
    </source>
</evidence>
<comment type="cofactor">
    <cofactor evidence="1">
        <name>pyrroloquinoline quinone</name>
        <dbReference type="ChEBI" id="CHEBI:58442"/>
    </cofactor>
</comment>
<evidence type="ECO:0000313" key="11">
    <source>
        <dbReference type="Proteomes" id="UP000002028"/>
    </source>
</evidence>
<keyword evidence="4 8" id="KW-0479">Metal-binding</keyword>
<dbReference type="InterPro" id="IPR002372">
    <property type="entry name" value="PQQ_rpt_dom"/>
</dbReference>
<dbReference type="AlphaFoldDB" id="D2QKH1"/>
<dbReference type="PANTHER" id="PTHR32303:SF10">
    <property type="entry name" value="OUTER MEMBRANE PROTEIN ASSEMBLY FACTOR BAMB"/>
    <property type="match status" value="1"/>
</dbReference>
<evidence type="ECO:0000256" key="4">
    <source>
        <dbReference type="ARBA" id="ARBA00022723"/>
    </source>
</evidence>
<keyword evidence="6" id="KW-0560">Oxidoreductase</keyword>
<dbReference type="SMART" id="SM00564">
    <property type="entry name" value="PQQ"/>
    <property type="match status" value="7"/>
</dbReference>
<evidence type="ECO:0000256" key="2">
    <source>
        <dbReference type="ARBA" id="ARBA00008156"/>
    </source>
</evidence>
<feature type="domain" description="Cytochrome c" evidence="9">
    <location>
        <begin position="42"/>
        <end position="113"/>
    </location>
</feature>
<dbReference type="STRING" id="504472.Slin_2985"/>
<gene>
    <name evidence="10" type="ordered locus">Slin_2985</name>
</gene>
<dbReference type="eggNOG" id="COG2010">
    <property type="taxonomic scope" value="Bacteria"/>
</dbReference>
<comment type="similarity">
    <text evidence="2">Belongs to the bacterial PQQ dehydrogenase family.</text>
</comment>
<dbReference type="HOGENOM" id="CLU_020613_0_0_10"/>
<dbReference type="Gene3D" id="2.140.10.10">
    <property type="entry name" value="Quinoprotein alcohol dehydrogenase-like superfamily"/>
    <property type="match status" value="1"/>
</dbReference>
<dbReference type="InterPro" id="IPR015943">
    <property type="entry name" value="WD40/YVTN_repeat-like_dom_sf"/>
</dbReference>
<dbReference type="SUPFAM" id="SSF50998">
    <property type="entry name" value="Quinoprotein alcohol dehydrogenase-like"/>
    <property type="match status" value="1"/>
</dbReference>
<dbReference type="GO" id="GO:0020037">
    <property type="term" value="F:heme binding"/>
    <property type="evidence" value="ECO:0007669"/>
    <property type="project" value="InterPro"/>
</dbReference>
<evidence type="ECO:0000256" key="8">
    <source>
        <dbReference type="PROSITE-ProRule" id="PRU00433"/>
    </source>
</evidence>
<reference evidence="10 11" key="1">
    <citation type="journal article" date="2010" name="Stand. Genomic Sci.">
        <title>Complete genome sequence of Spirosoma linguale type strain (1).</title>
        <authorList>
            <person name="Lail K."/>
            <person name="Sikorski J."/>
            <person name="Saunders E."/>
            <person name="Lapidus A."/>
            <person name="Glavina Del Rio T."/>
            <person name="Copeland A."/>
            <person name="Tice H."/>
            <person name="Cheng J.-F."/>
            <person name="Lucas S."/>
            <person name="Nolan M."/>
            <person name="Bruce D."/>
            <person name="Goodwin L."/>
            <person name="Pitluck S."/>
            <person name="Ivanova N."/>
            <person name="Mavromatis K."/>
            <person name="Ovchinnikova G."/>
            <person name="Pati A."/>
            <person name="Chen A."/>
            <person name="Palaniappan K."/>
            <person name="Land M."/>
            <person name="Hauser L."/>
            <person name="Chang Y.-J."/>
            <person name="Jeffries C.D."/>
            <person name="Chain P."/>
            <person name="Brettin T."/>
            <person name="Detter J.C."/>
            <person name="Schuetze A."/>
            <person name="Rohde M."/>
            <person name="Tindall B.J."/>
            <person name="Goeker M."/>
            <person name="Bristow J."/>
            <person name="Eisen J.A."/>
            <person name="Markowitz V."/>
            <person name="Hugenholtz P."/>
            <person name="Kyrpides N.C."/>
            <person name="Klenk H.-P."/>
            <person name="Chen F."/>
        </authorList>
    </citation>
    <scope>NUCLEOTIDE SEQUENCE [LARGE SCALE GENOMIC DNA]</scope>
    <source>
        <strain evidence="11">ATCC 33905 / DSM 74 / LMG 10896 / Claus 1</strain>
    </source>
</reference>
<dbReference type="EMBL" id="CP001769">
    <property type="protein sequence ID" value="ADB38997.1"/>
    <property type="molecule type" value="Genomic_DNA"/>
</dbReference>
<dbReference type="Gene3D" id="1.10.760.10">
    <property type="entry name" value="Cytochrome c-like domain"/>
    <property type="match status" value="1"/>
</dbReference>
<evidence type="ECO:0000256" key="7">
    <source>
        <dbReference type="ARBA" id="ARBA00023004"/>
    </source>
</evidence>
<dbReference type="PROSITE" id="PS51007">
    <property type="entry name" value="CYTC"/>
    <property type="match status" value="1"/>
</dbReference>
<evidence type="ECO:0000256" key="6">
    <source>
        <dbReference type="ARBA" id="ARBA00023002"/>
    </source>
</evidence>
<keyword evidence="7 8" id="KW-0408">Iron</keyword>
<keyword evidence="11" id="KW-1185">Reference proteome</keyword>